<dbReference type="InterPro" id="IPR036249">
    <property type="entry name" value="Thioredoxin-like_sf"/>
</dbReference>
<sequence length="241" mass="25679">MVLLLLGVLGYMVLVGPDRMRLASCEGAGVAGADIGGPFTLVDETGRTVTDKDVITGPTLVYFGFTNCPDVCPVDSARNAVAVTLLEQRGIEATPVLITVDPQRDTPAALAEYTDNFHERMLGLTGSKEQIADVTSTYRVYASRTVIEDEADHDAAKADEGAMNGAAVTGEAMKEMDHSEMKMTEAEGGEAPDHSGHGEIRVDHSAYTYLMLPGTGLADFFDREISAEGMADRVSCALQKN</sequence>
<evidence type="ECO:0000313" key="6">
    <source>
        <dbReference type="Proteomes" id="UP000187266"/>
    </source>
</evidence>
<keyword evidence="3" id="KW-0479">Metal-binding</keyword>
<evidence type="ECO:0000256" key="4">
    <source>
        <dbReference type="PIRSR" id="PIRSR603782-2"/>
    </source>
</evidence>
<evidence type="ECO:0000313" key="5">
    <source>
        <dbReference type="EMBL" id="APX89807.1"/>
    </source>
</evidence>
<keyword evidence="6" id="KW-1185">Reference proteome</keyword>
<dbReference type="EMBL" id="CP019124">
    <property type="protein sequence ID" value="APX89807.1"/>
    <property type="molecule type" value="Genomic_DNA"/>
</dbReference>
<dbReference type="AlphaFoldDB" id="A0A1U7DIH4"/>
<name>A0A1U7DIH4_9RHOB</name>
<feature type="binding site" evidence="3">
    <location>
        <position position="68"/>
    </location>
    <ligand>
        <name>Cu cation</name>
        <dbReference type="ChEBI" id="CHEBI:23378"/>
    </ligand>
</feature>
<gene>
    <name evidence="5" type="ORF">BV394_08845</name>
</gene>
<keyword evidence="4" id="KW-1015">Disulfide bond</keyword>
<accession>A0A1U7DIH4</accession>
<dbReference type="SUPFAM" id="SSF52833">
    <property type="entry name" value="Thioredoxin-like"/>
    <property type="match status" value="1"/>
</dbReference>
<dbReference type="Pfam" id="PF02630">
    <property type="entry name" value="SCO1-SenC"/>
    <property type="match status" value="1"/>
</dbReference>
<dbReference type="Gene3D" id="3.40.30.10">
    <property type="entry name" value="Glutaredoxin"/>
    <property type="match status" value="1"/>
</dbReference>
<dbReference type="FunFam" id="3.40.30.10:FF:000013">
    <property type="entry name" value="Blast:Protein SCO1 homolog, mitochondrial"/>
    <property type="match status" value="1"/>
</dbReference>
<proteinExistence type="inferred from homology"/>
<dbReference type="GO" id="GO:0046872">
    <property type="term" value="F:metal ion binding"/>
    <property type="evidence" value="ECO:0007669"/>
    <property type="project" value="UniProtKB-KW"/>
</dbReference>
<organism evidence="5 6">
    <name type="scientific">Brevirhabdus pacifica</name>
    <dbReference type="NCBI Taxonomy" id="1267768"/>
    <lineage>
        <taxon>Bacteria</taxon>
        <taxon>Pseudomonadati</taxon>
        <taxon>Pseudomonadota</taxon>
        <taxon>Alphaproteobacteria</taxon>
        <taxon>Rhodobacterales</taxon>
        <taxon>Paracoccaceae</taxon>
        <taxon>Brevirhabdus</taxon>
    </lineage>
</organism>
<protein>
    <recommendedName>
        <fullName evidence="7">Protein SCO1/2</fullName>
    </recommendedName>
</protein>
<keyword evidence="2 3" id="KW-0186">Copper</keyword>
<dbReference type="Proteomes" id="UP000187266">
    <property type="component" value="Chromosome"/>
</dbReference>
<evidence type="ECO:0008006" key="7">
    <source>
        <dbReference type="Google" id="ProtNLM"/>
    </source>
</evidence>
<comment type="similarity">
    <text evidence="1">Belongs to the SCO1/2 family.</text>
</comment>
<dbReference type="PANTHER" id="PTHR12151:SF25">
    <property type="entry name" value="LINALOOL DEHYDRATASE_ISOMERASE DOMAIN-CONTAINING PROTEIN"/>
    <property type="match status" value="1"/>
</dbReference>
<dbReference type="PANTHER" id="PTHR12151">
    <property type="entry name" value="ELECTRON TRANSPORT PROTIN SCO1/SENC FAMILY MEMBER"/>
    <property type="match status" value="1"/>
</dbReference>
<dbReference type="CDD" id="cd02968">
    <property type="entry name" value="SCO"/>
    <property type="match status" value="1"/>
</dbReference>
<evidence type="ECO:0000256" key="1">
    <source>
        <dbReference type="ARBA" id="ARBA00010996"/>
    </source>
</evidence>
<evidence type="ECO:0000256" key="3">
    <source>
        <dbReference type="PIRSR" id="PIRSR603782-1"/>
    </source>
</evidence>
<evidence type="ECO:0000256" key="2">
    <source>
        <dbReference type="ARBA" id="ARBA00023008"/>
    </source>
</evidence>
<feature type="binding site" evidence="3">
    <location>
        <position position="72"/>
    </location>
    <ligand>
        <name>Cu cation</name>
        <dbReference type="ChEBI" id="CHEBI:23378"/>
    </ligand>
</feature>
<feature type="disulfide bond" description="Redox-active" evidence="4">
    <location>
        <begin position="68"/>
        <end position="72"/>
    </location>
</feature>
<dbReference type="InterPro" id="IPR003782">
    <property type="entry name" value="SCO1/SenC"/>
</dbReference>
<reference evidence="5 6" key="1">
    <citation type="submission" date="2017-01" db="EMBL/GenBank/DDBJ databases">
        <title>Genomic analysis of Xuhuaishuia manganoxidans DY6-4.</title>
        <authorList>
            <person name="Wang X."/>
        </authorList>
    </citation>
    <scope>NUCLEOTIDE SEQUENCE [LARGE SCALE GENOMIC DNA]</scope>
    <source>
        <strain evidence="5 6">DY6-4</strain>
    </source>
</reference>
<dbReference type="STRING" id="1267768.BV394_08845"/>